<gene>
    <name evidence="1" type="ORF">SDC9_126566</name>
</gene>
<comment type="caution">
    <text evidence="1">The sequence shown here is derived from an EMBL/GenBank/DDBJ whole genome shotgun (WGS) entry which is preliminary data.</text>
</comment>
<protein>
    <submittedName>
        <fullName evidence="1">Uncharacterized protein</fullName>
    </submittedName>
</protein>
<reference evidence="1" key="1">
    <citation type="submission" date="2019-08" db="EMBL/GenBank/DDBJ databases">
        <authorList>
            <person name="Kucharzyk K."/>
            <person name="Murdoch R.W."/>
            <person name="Higgins S."/>
            <person name="Loffler F."/>
        </authorList>
    </citation>
    <scope>NUCLEOTIDE SEQUENCE</scope>
</reference>
<organism evidence="1">
    <name type="scientific">bioreactor metagenome</name>
    <dbReference type="NCBI Taxonomy" id="1076179"/>
    <lineage>
        <taxon>unclassified sequences</taxon>
        <taxon>metagenomes</taxon>
        <taxon>ecological metagenomes</taxon>
    </lineage>
</organism>
<sequence>MALQRAAQFLLVDVEDLDLQHLVGFGVVHHIVQAAPRAFQALEVFVVNDQIHLL</sequence>
<dbReference type="EMBL" id="VSSQ01029402">
    <property type="protein sequence ID" value="MPM79528.1"/>
    <property type="molecule type" value="Genomic_DNA"/>
</dbReference>
<evidence type="ECO:0000313" key="1">
    <source>
        <dbReference type="EMBL" id="MPM79528.1"/>
    </source>
</evidence>
<accession>A0A645CRL6</accession>
<proteinExistence type="predicted"/>
<name>A0A645CRL6_9ZZZZ</name>
<dbReference type="AlphaFoldDB" id="A0A645CRL6"/>